<dbReference type="HOGENOM" id="CLU_018204_11_2_1"/>
<dbReference type="InterPro" id="IPR036250">
    <property type="entry name" value="AcylCo_DH-like_C"/>
</dbReference>
<sequence length="672" mass="73009">MFVPKNIYLSLLKNNNGSSSSSRGSKNVNKLLRVLCASDKNLPKHASTAAKFKPTSSSTSSTTSSSSSSSSSSKESSSSSFKPAQESNSFAMNIFRGVIKHQDVFPYKDVLNEEQRENVLAMIDPVETFFKEHNDPARNDEDGGVNADTMSKLKELGAFGVQASDKYGGLNLNNTQYGRIGTIIGANDLGISVMLGAHQSIGYKGISLFGTEAQKQKYIPSLVTGEKMAAFCLTESGSGSDAGSIQTRAVLSPDGKHYILNGNKIWISNGGMAEVFTVFAKTPVTEPGTGLTKDKMSVFIVERGFGGVTSGPPEKKMGIKASNTTEVHFDDVHVPKENLLGEPGEGFKMAMTILNSGRFIMSALLSGTMKACIEKAVEHASNRAQFGKKLESFGTIQEKIARMTMAHYITESMAYTVAGKMDQGASDYHVEAAISKIFGSESAWFVADEAIQILGGNGYMKEVGLERVLRDIRIFRIFEGTNDILRLLVALTGIQYAGSHLKELQSAFKNPTANLGLLIGEGSKRAMRFVGMSTTESLAKQVHPNLVESANLVTSCIENFGIAVESLLFKYGKNVVDEQFLLNRLADSAITIFAMTVVLSRATMSFQKNFNSAQHEEIIAQTVCVEGYQKVRGYLRYLRNDARNKKNFEQIRQISKDVVGNGGLIYNSPLGF</sequence>
<evidence type="ECO:0000313" key="36">
    <source>
        <dbReference type="Proteomes" id="UP000015101"/>
    </source>
</evidence>
<feature type="domain" description="Acyl-CoA dehydrogenase/oxidase N-terminal" evidence="32">
    <location>
        <begin position="121"/>
        <end position="226"/>
    </location>
</feature>
<dbReference type="STRING" id="6412.T1FNK5"/>
<dbReference type="SUPFAM" id="SSF47203">
    <property type="entry name" value="Acyl-CoA dehydrogenase C-terminal domain-like"/>
    <property type="match status" value="1"/>
</dbReference>
<keyword evidence="5" id="KW-0597">Phosphoprotein</keyword>
<evidence type="ECO:0000256" key="8">
    <source>
        <dbReference type="ARBA" id="ARBA00022799"/>
    </source>
</evidence>
<evidence type="ECO:0000256" key="5">
    <source>
        <dbReference type="ARBA" id="ARBA00022553"/>
    </source>
</evidence>
<dbReference type="Pfam" id="PF02770">
    <property type="entry name" value="Acyl-CoA_dh_M"/>
    <property type="match status" value="1"/>
</dbReference>
<dbReference type="EnsemblMetazoa" id="HelroT186034">
    <property type="protein sequence ID" value="HelroP186034"/>
    <property type="gene ID" value="HelroG186034"/>
</dbReference>
<keyword evidence="12" id="KW-0007">Acetylation</keyword>
<evidence type="ECO:0000256" key="17">
    <source>
        <dbReference type="ARBA" id="ARBA00039034"/>
    </source>
</evidence>
<dbReference type="GO" id="GO:0005743">
    <property type="term" value="C:mitochondrial inner membrane"/>
    <property type="evidence" value="ECO:0007669"/>
    <property type="project" value="UniProtKB-SubCell"/>
</dbReference>
<dbReference type="RefSeq" id="XP_009027784.1">
    <property type="nucleotide sequence ID" value="XM_009029536.1"/>
</dbReference>
<dbReference type="GO" id="GO:0017099">
    <property type="term" value="F:very-long-chain fatty acyl-CoA dehydrogenase activity"/>
    <property type="evidence" value="ECO:0000318"/>
    <property type="project" value="GO_Central"/>
</dbReference>
<dbReference type="PROSITE" id="PS00072">
    <property type="entry name" value="ACYL_COA_DH_1"/>
    <property type="match status" value="1"/>
</dbReference>
<dbReference type="CTD" id="20210402"/>
<evidence type="ECO:0000256" key="19">
    <source>
        <dbReference type="ARBA" id="ARBA00045422"/>
    </source>
</evidence>
<dbReference type="eggNOG" id="KOG0137">
    <property type="taxonomic scope" value="Eukaryota"/>
</dbReference>
<reference evidence="35" key="3">
    <citation type="submission" date="2015-06" db="UniProtKB">
        <authorList>
            <consortium name="EnsemblMetazoa"/>
        </authorList>
    </citation>
    <scope>IDENTIFICATION</scope>
</reference>
<dbReference type="OrthoDB" id="2588832at2759"/>
<evidence type="ECO:0000256" key="3">
    <source>
        <dbReference type="ARBA" id="ARBA00005198"/>
    </source>
</evidence>
<evidence type="ECO:0000256" key="26">
    <source>
        <dbReference type="ARBA" id="ARBA00049140"/>
    </source>
</evidence>
<evidence type="ECO:0000259" key="33">
    <source>
        <dbReference type="Pfam" id="PF21343"/>
    </source>
</evidence>
<dbReference type="KEGG" id="hro:HELRODRAFT_186034"/>
<reference evidence="36" key="1">
    <citation type="submission" date="2012-12" db="EMBL/GenBank/DDBJ databases">
        <authorList>
            <person name="Hellsten U."/>
            <person name="Grimwood J."/>
            <person name="Chapman J.A."/>
            <person name="Shapiro H."/>
            <person name="Aerts A."/>
            <person name="Otillar R.P."/>
            <person name="Terry A.Y."/>
            <person name="Boore J.L."/>
            <person name="Simakov O."/>
            <person name="Marletaz F."/>
            <person name="Cho S.-J."/>
            <person name="Edsinger-Gonzales E."/>
            <person name="Havlak P."/>
            <person name="Kuo D.-H."/>
            <person name="Larsson T."/>
            <person name="Lv J."/>
            <person name="Arendt D."/>
            <person name="Savage R."/>
            <person name="Osoegawa K."/>
            <person name="de Jong P."/>
            <person name="Lindberg D.R."/>
            <person name="Seaver E.C."/>
            <person name="Weisblat D.A."/>
            <person name="Putnam N.H."/>
            <person name="Grigoriev I.V."/>
            <person name="Rokhsar D.S."/>
        </authorList>
    </citation>
    <scope>NUCLEOTIDE SEQUENCE</scope>
</reference>
<dbReference type="InterPro" id="IPR049448">
    <property type="entry name" value="ACAD9/ACADV-like_C"/>
</dbReference>
<feature type="region of interest" description="Disordered" evidence="29">
    <location>
        <begin position="44"/>
        <end position="84"/>
    </location>
</feature>
<evidence type="ECO:0000313" key="34">
    <source>
        <dbReference type="EMBL" id="ESN94043.1"/>
    </source>
</evidence>
<evidence type="ECO:0000256" key="10">
    <source>
        <dbReference type="ARBA" id="ARBA00022832"/>
    </source>
</evidence>
<feature type="domain" description="Acyl-CoA dehydrogenase/oxidase C-terminal" evidence="30">
    <location>
        <begin position="344"/>
        <end position="490"/>
    </location>
</feature>
<evidence type="ECO:0000256" key="27">
    <source>
        <dbReference type="ARBA" id="ARBA00049224"/>
    </source>
</evidence>
<comment type="catalytic activity">
    <reaction evidence="27">
        <text>octadecanoyl-CoA + oxidized [electron-transfer flavoprotein] + H(+) = (2E)-octadecenoyl-CoA + reduced [electron-transfer flavoprotein]</text>
        <dbReference type="Rhea" id="RHEA:47240"/>
        <dbReference type="Rhea" id="RHEA-COMP:10685"/>
        <dbReference type="Rhea" id="RHEA-COMP:10686"/>
        <dbReference type="ChEBI" id="CHEBI:15378"/>
        <dbReference type="ChEBI" id="CHEBI:57394"/>
        <dbReference type="ChEBI" id="CHEBI:57692"/>
        <dbReference type="ChEBI" id="CHEBI:58307"/>
        <dbReference type="ChEBI" id="CHEBI:71412"/>
    </reaction>
    <physiologicalReaction direction="left-to-right" evidence="27">
        <dbReference type="Rhea" id="RHEA:47241"/>
    </physiologicalReaction>
</comment>
<dbReference type="EMBL" id="AMQM01007128">
    <property type="status" value="NOT_ANNOTATED_CDS"/>
    <property type="molecule type" value="Genomic_DNA"/>
</dbReference>
<evidence type="ECO:0000256" key="14">
    <source>
        <dbReference type="ARBA" id="ARBA00023098"/>
    </source>
</evidence>
<feature type="compositionally biased region" description="Low complexity" evidence="29">
    <location>
        <begin position="55"/>
        <end position="80"/>
    </location>
</feature>
<dbReference type="FunFam" id="2.40.110.10:FF:000006">
    <property type="entry name" value="very long-chain specific acyl-CoA dehydrogenase, mitochondrial"/>
    <property type="match status" value="1"/>
</dbReference>
<evidence type="ECO:0000256" key="23">
    <source>
        <dbReference type="ARBA" id="ARBA00048086"/>
    </source>
</evidence>
<evidence type="ECO:0000256" key="25">
    <source>
        <dbReference type="ARBA" id="ARBA00049050"/>
    </source>
</evidence>
<dbReference type="Pfam" id="PF02771">
    <property type="entry name" value="Acyl-CoA_dh_N"/>
    <property type="match status" value="1"/>
</dbReference>
<evidence type="ECO:0000259" key="32">
    <source>
        <dbReference type="Pfam" id="PF02771"/>
    </source>
</evidence>
<dbReference type="GeneID" id="20210402"/>
<keyword evidence="36" id="KW-1185">Reference proteome</keyword>
<dbReference type="FunFam" id="1.20.140.10:FF:000008">
    <property type="entry name" value="acyl-CoA dehydrogenase family member 9, mitochondrial"/>
    <property type="match status" value="1"/>
</dbReference>
<proteinExistence type="inferred from homology"/>
<name>T1FNK5_HELRO</name>
<evidence type="ECO:0000256" key="20">
    <source>
        <dbReference type="ARBA" id="ARBA00046812"/>
    </source>
</evidence>
<feature type="domain" description="ACAD9/ACADV-like C-terminal" evidence="33">
    <location>
        <begin position="544"/>
        <end position="663"/>
    </location>
</feature>
<dbReference type="Gene3D" id="1.10.540.10">
    <property type="entry name" value="Acyl-CoA dehydrogenase/oxidase, N-terminal domain"/>
    <property type="match status" value="1"/>
</dbReference>
<evidence type="ECO:0000313" key="35">
    <source>
        <dbReference type="EnsemblMetazoa" id="HelroP186034"/>
    </source>
</evidence>
<dbReference type="PANTHER" id="PTHR43884:SF11">
    <property type="entry name" value="VERY LONG-CHAIN SPECIFIC ACYL-COA DEHYDROGENASE, MITOCHONDRIAL"/>
    <property type="match status" value="1"/>
</dbReference>
<comment type="catalytic activity">
    <reaction evidence="22">
        <text>oxidized [electron-transfer flavoprotein] + hexadecanoyl-CoA + H(+) = (2E)-hexadecenoyl-CoA + reduced [electron-transfer flavoprotein]</text>
        <dbReference type="Rhea" id="RHEA:43448"/>
        <dbReference type="Rhea" id="RHEA-COMP:10685"/>
        <dbReference type="Rhea" id="RHEA-COMP:10686"/>
        <dbReference type="ChEBI" id="CHEBI:15378"/>
        <dbReference type="ChEBI" id="CHEBI:57379"/>
        <dbReference type="ChEBI" id="CHEBI:57692"/>
        <dbReference type="ChEBI" id="CHEBI:58307"/>
        <dbReference type="ChEBI" id="CHEBI:61526"/>
    </reaction>
    <physiologicalReaction direction="left-to-right" evidence="22">
        <dbReference type="Rhea" id="RHEA:43449"/>
    </physiologicalReaction>
</comment>
<evidence type="ECO:0000256" key="12">
    <source>
        <dbReference type="ARBA" id="ARBA00022990"/>
    </source>
</evidence>
<keyword evidence="8" id="KW-0702">S-nitrosylation</keyword>
<evidence type="ECO:0000256" key="21">
    <source>
        <dbReference type="ARBA" id="ARBA00047893"/>
    </source>
</evidence>
<comment type="subcellular location">
    <subcellularLocation>
        <location evidence="2">Mitochondrion inner membrane</location>
        <topology evidence="2">Peripheral membrane protein</topology>
    </subcellularLocation>
</comment>
<evidence type="ECO:0000256" key="28">
    <source>
        <dbReference type="RuleBase" id="RU362125"/>
    </source>
</evidence>
<dbReference type="PROSITE" id="PS00073">
    <property type="entry name" value="ACYL_COA_DH_2"/>
    <property type="match status" value="1"/>
</dbReference>
<comment type="cofactor">
    <cofactor evidence="1 28">
        <name>FAD</name>
        <dbReference type="ChEBI" id="CHEBI:57692"/>
    </cofactor>
</comment>
<dbReference type="Pfam" id="PF00441">
    <property type="entry name" value="Acyl-CoA_dh_1"/>
    <property type="match status" value="1"/>
</dbReference>
<dbReference type="FunCoup" id="T1FNK5">
    <property type="interactions" value="727"/>
</dbReference>
<keyword evidence="9 28" id="KW-0274">FAD</keyword>
<comment type="catalytic activity">
    <reaction evidence="23">
        <text>tetracosanoyl-CoA + oxidized [electron-transfer flavoprotein] + H(+) = (2E)-tetracosenoyl-CoA + reduced [electron-transfer flavoprotein]</text>
        <dbReference type="Rhea" id="RHEA:47232"/>
        <dbReference type="Rhea" id="RHEA-COMP:10685"/>
        <dbReference type="Rhea" id="RHEA-COMP:10686"/>
        <dbReference type="ChEBI" id="CHEBI:15378"/>
        <dbReference type="ChEBI" id="CHEBI:57692"/>
        <dbReference type="ChEBI" id="CHEBI:58307"/>
        <dbReference type="ChEBI" id="CHEBI:65052"/>
        <dbReference type="ChEBI" id="CHEBI:74693"/>
    </reaction>
    <physiologicalReaction direction="left-to-right" evidence="23">
        <dbReference type="Rhea" id="RHEA:47233"/>
    </physiologicalReaction>
</comment>
<dbReference type="PANTHER" id="PTHR43884">
    <property type="entry name" value="ACYL-COA DEHYDROGENASE"/>
    <property type="match status" value="1"/>
</dbReference>
<dbReference type="Pfam" id="PF21343">
    <property type="entry name" value="ACAD9-ACADV_C"/>
    <property type="match status" value="1"/>
</dbReference>
<dbReference type="InParanoid" id="T1FNK5"/>
<dbReference type="InterPro" id="IPR006089">
    <property type="entry name" value="Acyl-CoA_DH_CS"/>
</dbReference>
<comment type="pathway">
    <text evidence="3">Lipid metabolism; mitochondrial fatty acid beta-oxidation.</text>
</comment>
<feature type="domain" description="Acyl-CoA oxidase/dehydrogenase middle" evidence="31">
    <location>
        <begin position="230"/>
        <end position="332"/>
    </location>
</feature>
<dbReference type="GO" id="GO:0050660">
    <property type="term" value="F:flavin adenine dinucleotide binding"/>
    <property type="evidence" value="ECO:0007669"/>
    <property type="project" value="InterPro"/>
</dbReference>
<keyword evidence="11" id="KW-0809">Transit peptide</keyword>
<comment type="function">
    <text evidence="19">Very long-chain specific acyl-CoA dehydrogenase is one of the acyl-CoA dehydrogenases that catalyze the first step of mitochondrial fatty acid beta-oxidation, an aerobic process breaking down fatty acids into acetyl-CoA and allowing the production of energy from fats. The first step of fatty acid beta-oxidation consists in the removal of one hydrogen from C-2 and C-3 of the straight-chain fatty acyl-CoA thioester, resulting in the formation of trans-2-enoyl-CoA. Among the different mitochondrial acyl-CoA dehydrogenases, very long-chain specific acyl-CoA dehydrogenase acts specifically on acyl-CoAs with saturated 12 to 24 carbons long primary chains.</text>
</comment>
<gene>
    <name evidence="35" type="primary">20210402</name>
    <name evidence="34" type="ORF">HELRODRAFT_186034</name>
</gene>
<dbReference type="EMBL" id="KB097572">
    <property type="protein sequence ID" value="ESN94043.1"/>
    <property type="molecule type" value="Genomic_DNA"/>
</dbReference>
<accession>T1FNK5</accession>
<evidence type="ECO:0000256" key="11">
    <source>
        <dbReference type="ARBA" id="ARBA00022946"/>
    </source>
</evidence>
<dbReference type="FunFam" id="1.10.540.10:FF:000001">
    <property type="entry name" value="Very long-chain-specific acyl-CoA dehydrogenase, mitochondrial"/>
    <property type="match status" value="1"/>
</dbReference>
<organism evidence="35 36">
    <name type="scientific">Helobdella robusta</name>
    <name type="common">Californian leech</name>
    <dbReference type="NCBI Taxonomy" id="6412"/>
    <lineage>
        <taxon>Eukaryota</taxon>
        <taxon>Metazoa</taxon>
        <taxon>Spiralia</taxon>
        <taxon>Lophotrochozoa</taxon>
        <taxon>Annelida</taxon>
        <taxon>Clitellata</taxon>
        <taxon>Hirudinea</taxon>
        <taxon>Rhynchobdellida</taxon>
        <taxon>Glossiphoniidae</taxon>
        <taxon>Helobdella</taxon>
    </lineage>
</organism>
<evidence type="ECO:0000256" key="9">
    <source>
        <dbReference type="ARBA" id="ARBA00022827"/>
    </source>
</evidence>
<dbReference type="FunFam" id="1.20.140.10:FF:000017">
    <property type="entry name" value="very long-chain specific acyl-CoA dehydrogenase, mitochondrial"/>
    <property type="match status" value="1"/>
</dbReference>
<dbReference type="CDD" id="cd01161">
    <property type="entry name" value="VLCAD"/>
    <property type="match status" value="1"/>
</dbReference>
<dbReference type="Gene3D" id="2.40.110.10">
    <property type="entry name" value="Butyryl-CoA Dehydrogenase, subunit A, domain 2"/>
    <property type="match status" value="1"/>
</dbReference>
<keyword evidence="15" id="KW-0496">Mitochondrion</keyword>
<evidence type="ECO:0000256" key="29">
    <source>
        <dbReference type="SAM" id="MobiDB-lite"/>
    </source>
</evidence>
<comment type="similarity">
    <text evidence="4 28">Belongs to the acyl-CoA dehydrogenase family.</text>
</comment>
<evidence type="ECO:0000256" key="22">
    <source>
        <dbReference type="ARBA" id="ARBA00047916"/>
    </source>
</evidence>
<dbReference type="InterPro" id="IPR046373">
    <property type="entry name" value="Acyl-CoA_Oxase/DH_mid-dom_sf"/>
</dbReference>
<evidence type="ECO:0000259" key="30">
    <source>
        <dbReference type="Pfam" id="PF00441"/>
    </source>
</evidence>
<evidence type="ECO:0000256" key="7">
    <source>
        <dbReference type="ARBA" id="ARBA00022792"/>
    </source>
</evidence>
<dbReference type="GO" id="GO:0000062">
    <property type="term" value="F:fatty-acyl-CoA binding"/>
    <property type="evidence" value="ECO:0000318"/>
    <property type="project" value="GO_Central"/>
</dbReference>
<evidence type="ECO:0000256" key="15">
    <source>
        <dbReference type="ARBA" id="ARBA00023128"/>
    </source>
</evidence>
<evidence type="ECO:0000256" key="13">
    <source>
        <dbReference type="ARBA" id="ARBA00023002"/>
    </source>
</evidence>
<dbReference type="SUPFAM" id="SSF56645">
    <property type="entry name" value="Acyl-CoA dehydrogenase NM domain-like"/>
    <property type="match status" value="1"/>
</dbReference>
<dbReference type="OMA" id="NAFMGLR"/>
<comment type="subunit">
    <text evidence="20">Homodimer. Homodimerizes after import into the mitochondrion.</text>
</comment>
<dbReference type="Gene3D" id="1.20.140.10">
    <property type="entry name" value="Butyryl-CoA Dehydrogenase, subunit A, domain 3"/>
    <property type="match status" value="2"/>
</dbReference>
<evidence type="ECO:0000256" key="2">
    <source>
        <dbReference type="ARBA" id="ARBA00004637"/>
    </source>
</evidence>
<keyword evidence="10" id="KW-0276">Fatty acid metabolism</keyword>
<comment type="catalytic activity">
    <reaction evidence="26">
        <text>eicosanoyl-CoA + oxidized [electron-transfer flavoprotein] + H(+) = (2E)-eicosenoyl-CoA + reduced [electron-transfer flavoprotein]</text>
        <dbReference type="Rhea" id="RHEA:47236"/>
        <dbReference type="Rhea" id="RHEA-COMP:10685"/>
        <dbReference type="Rhea" id="RHEA-COMP:10686"/>
        <dbReference type="ChEBI" id="CHEBI:15378"/>
        <dbReference type="ChEBI" id="CHEBI:57380"/>
        <dbReference type="ChEBI" id="CHEBI:57692"/>
        <dbReference type="ChEBI" id="CHEBI:58307"/>
        <dbReference type="ChEBI" id="CHEBI:74691"/>
    </reaction>
    <physiologicalReaction direction="left-to-right" evidence="26">
        <dbReference type="Rhea" id="RHEA:47237"/>
    </physiologicalReaction>
</comment>
<keyword evidence="13 28" id="KW-0560">Oxidoreductase</keyword>
<dbReference type="InterPro" id="IPR009100">
    <property type="entry name" value="AcylCoA_DH/oxidase_NM_dom_sf"/>
</dbReference>
<evidence type="ECO:0000256" key="24">
    <source>
        <dbReference type="ARBA" id="ARBA00049038"/>
    </source>
</evidence>
<comment type="catalytic activity">
    <reaction evidence="25">
        <text>a very-long-chain 2,3-saturated fatty acyl-CoA + oxidized [electron-transfer flavoprotein] + H(+) = a very-long-chain (2E)-enoyl-CoA + reduced [electron-transfer flavoprotein]</text>
        <dbReference type="Rhea" id="RHEA:19181"/>
        <dbReference type="Rhea" id="RHEA-COMP:10685"/>
        <dbReference type="Rhea" id="RHEA-COMP:10686"/>
        <dbReference type="ChEBI" id="CHEBI:15378"/>
        <dbReference type="ChEBI" id="CHEBI:57692"/>
        <dbReference type="ChEBI" id="CHEBI:58307"/>
        <dbReference type="ChEBI" id="CHEBI:83724"/>
        <dbReference type="ChEBI" id="CHEBI:83728"/>
        <dbReference type="EC" id="1.3.8.9"/>
    </reaction>
    <physiologicalReaction direction="left-to-right" evidence="25">
        <dbReference type="Rhea" id="RHEA:19182"/>
    </physiologicalReaction>
</comment>
<keyword evidence="16" id="KW-0472">Membrane</keyword>
<comment type="catalytic activity">
    <reaction evidence="21">
        <text>dodecanoyl-CoA + oxidized [electron-transfer flavoprotein] + H(+) = (2E)-dodecenoyl-CoA + reduced [electron-transfer flavoprotein]</text>
        <dbReference type="Rhea" id="RHEA:47296"/>
        <dbReference type="Rhea" id="RHEA-COMP:10685"/>
        <dbReference type="Rhea" id="RHEA-COMP:10686"/>
        <dbReference type="ChEBI" id="CHEBI:15378"/>
        <dbReference type="ChEBI" id="CHEBI:57330"/>
        <dbReference type="ChEBI" id="CHEBI:57375"/>
        <dbReference type="ChEBI" id="CHEBI:57692"/>
        <dbReference type="ChEBI" id="CHEBI:58307"/>
    </reaction>
    <physiologicalReaction direction="left-to-right" evidence="21">
        <dbReference type="Rhea" id="RHEA:47297"/>
    </physiologicalReaction>
</comment>
<dbReference type="InterPro" id="IPR037069">
    <property type="entry name" value="AcylCoA_DH/ox_N_sf"/>
</dbReference>
<dbReference type="InterPro" id="IPR013786">
    <property type="entry name" value="AcylCoA_DH/ox_N"/>
</dbReference>
<protein>
    <recommendedName>
        <fullName evidence="18">Very long-chain specific acyl-CoA dehydrogenase, mitochondrial</fullName>
        <ecNumber evidence="17">1.3.8.9</ecNumber>
    </recommendedName>
</protein>
<evidence type="ECO:0000256" key="4">
    <source>
        <dbReference type="ARBA" id="ARBA00009347"/>
    </source>
</evidence>
<comment type="catalytic activity">
    <reaction evidence="24">
        <text>tetradecanoyl-CoA + oxidized [electron-transfer flavoprotein] + H(+) = (2E)-tetradecenoyl-CoA + reduced [electron-transfer flavoprotein]</text>
        <dbReference type="Rhea" id="RHEA:47316"/>
        <dbReference type="Rhea" id="RHEA-COMP:10685"/>
        <dbReference type="Rhea" id="RHEA-COMP:10686"/>
        <dbReference type="ChEBI" id="CHEBI:15378"/>
        <dbReference type="ChEBI" id="CHEBI:57385"/>
        <dbReference type="ChEBI" id="CHEBI:57692"/>
        <dbReference type="ChEBI" id="CHEBI:58307"/>
        <dbReference type="ChEBI" id="CHEBI:61405"/>
    </reaction>
    <physiologicalReaction direction="left-to-right" evidence="24">
        <dbReference type="Rhea" id="RHEA:47317"/>
    </physiologicalReaction>
</comment>
<dbReference type="InterPro" id="IPR006091">
    <property type="entry name" value="Acyl-CoA_Oxase/DH_mid-dom"/>
</dbReference>
<dbReference type="InterPro" id="IPR009075">
    <property type="entry name" value="AcylCo_DH/oxidase_C"/>
</dbReference>
<keyword evidence="7" id="KW-0999">Mitochondrion inner membrane</keyword>
<reference evidence="34 36" key="2">
    <citation type="journal article" date="2013" name="Nature">
        <title>Insights into bilaterian evolution from three spiralian genomes.</title>
        <authorList>
            <person name="Simakov O."/>
            <person name="Marletaz F."/>
            <person name="Cho S.J."/>
            <person name="Edsinger-Gonzales E."/>
            <person name="Havlak P."/>
            <person name="Hellsten U."/>
            <person name="Kuo D.H."/>
            <person name="Larsson T."/>
            <person name="Lv J."/>
            <person name="Arendt D."/>
            <person name="Savage R."/>
            <person name="Osoegawa K."/>
            <person name="de Jong P."/>
            <person name="Grimwood J."/>
            <person name="Chapman J.A."/>
            <person name="Shapiro H."/>
            <person name="Aerts A."/>
            <person name="Otillar R.P."/>
            <person name="Terry A.Y."/>
            <person name="Boore J.L."/>
            <person name="Grigoriev I.V."/>
            <person name="Lindberg D.R."/>
            <person name="Seaver E.C."/>
            <person name="Weisblat D.A."/>
            <person name="Putnam N.H."/>
            <person name="Rokhsar D.S."/>
        </authorList>
    </citation>
    <scope>NUCLEOTIDE SEQUENCE</scope>
</reference>
<dbReference type="EC" id="1.3.8.9" evidence="17"/>
<dbReference type="GO" id="GO:0006635">
    <property type="term" value="P:fatty acid beta-oxidation"/>
    <property type="evidence" value="ECO:0007669"/>
    <property type="project" value="UniProtKB-ARBA"/>
</dbReference>
<dbReference type="Proteomes" id="UP000015101">
    <property type="component" value="Unassembled WGS sequence"/>
</dbReference>
<evidence type="ECO:0000256" key="6">
    <source>
        <dbReference type="ARBA" id="ARBA00022630"/>
    </source>
</evidence>
<evidence type="ECO:0000259" key="31">
    <source>
        <dbReference type="Pfam" id="PF02770"/>
    </source>
</evidence>
<evidence type="ECO:0000256" key="18">
    <source>
        <dbReference type="ARBA" id="ARBA00040902"/>
    </source>
</evidence>
<keyword evidence="6 28" id="KW-0285">Flavoprotein</keyword>
<evidence type="ECO:0000256" key="16">
    <source>
        <dbReference type="ARBA" id="ARBA00023136"/>
    </source>
</evidence>
<keyword evidence="14" id="KW-0443">Lipid metabolism</keyword>
<dbReference type="AlphaFoldDB" id="T1FNK5"/>
<evidence type="ECO:0000256" key="1">
    <source>
        <dbReference type="ARBA" id="ARBA00001974"/>
    </source>
</evidence>